<organism evidence="1 2">
    <name type="scientific">Fistulina hepatica ATCC 64428</name>
    <dbReference type="NCBI Taxonomy" id="1128425"/>
    <lineage>
        <taxon>Eukaryota</taxon>
        <taxon>Fungi</taxon>
        <taxon>Dikarya</taxon>
        <taxon>Basidiomycota</taxon>
        <taxon>Agaricomycotina</taxon>
        <taxon>Agaricomycetes</taxon>
        <taxon>Agaricomycetidae</taxon>
        <taxon>Agaricales</taxon>
        <taxon>Fistulinaceae</taxon>
        <taxon>Fistulina</taxon>
    </lineage>
</organism>
<gene>
    <name evidence="1" type="ORF">FISHEDRAFT_31788</name>
</gene>
<dbReference type="OrthoDB" id="5954308at2759"/>
<dbReference type="AlphaFoldDB" id="A0A0D7A0Y6"/>
<name>A0A0D7A0Y6_9AGAR</name>
<feature type="non-terminal residue" evidence="1">
    <location>
        <position position="1"/>
    </location>
</feature>
<evidence type="ECO:0000313" key="2">
    <source>
        <dbReference type="Proteomes" id="UP000054144"/>
    </source>
</evidence>
<evidence type="ECO:0008006" key="3">
    <source>
        <dbReference type="Google" id="ProtNLM"/>
    </source>
</evidence>
<dbReference type="InterPro" id="IPR013901">
    <property type="entry name" value="Anthrone_oxy"/>
</dbReference>
<proteinExistence type="predicted"/>
<protein>
    <recommendedName>
        <fullName evidence="3">DUF1772-domain-containing protein</fullName>
    </recommendedName>
</protein>
<feature type="non-terminal residue" evidence="1">
    <location>
        <position position="74"/>
    </location>
</feature>
<keyword evidence="2" id="KW-1185">Reference proteome</keyword>
<dbReference type="Proteomes" id="UP000054144">
    <property type="component" value="Unassembled WGS sequence"/>
</dbReference>
<evidence type="ECO:0000313" key="1">
    <source>
        <dbReference type="EMBL" id="KIY44385.1"/>
    </source>
</evidence>
<dbReference type="EMBL" id="KN882092">
    <property type="protein sequence ID" value="KIY44385.1"/>
    <property type="molecule type" value="Genomic_DNA"/>
</dbReference>
<reference evidence="1 2" key="1">
    <citation type="journal article" date="2015" name="Fungal Genet. Biol.">
        <title>Evolution of novel wood decay mechanisms in Agaricales revealed by the genome sequences of Fistulina hepatica and Cylindrobasidium torrendii.</title>
        <authorList>
            <person name="Floudas D."/>
            <person name="Held B.W."/>
            <person name="Riley R."/>
            <person name="Nagy L.G."/>
            <person name="Koehler G."/>
            <person name="Ransdell A.S."/>
            <person name="Younus H."/>
            <person name="Chow J."/>
            <person name="Chiniquy J."/>
            <person name="Lipzen A."/>
            <person name="Tritt A."/>
            <person name="Sun H."/>
            <person name="Haridas S."/>
            <person name="LaButti K."/>
            <person name="Ohm R.A."/>
            <person name="Kues U."/>
            <person name="Blanchette R.A."/>
            <person name="Grigoriev I.V."/>
            <person name="Minto R.E."/>
            <person name="Hibbett D.S."/>
        </authorList>
    </citation>
    <scope>NUCLEOTIDE SEQUENCE [LARGE SCALE GENOMIC DNA]</scope>
    <source>
        <strain evidence="1 2">ATCC 64428</strain>
    </source>
</reference>
<accession>A0A0D7A0Y6</accession>
<dbReference type="Pfam" id="PF08592">
    <property type="entry name" value="Anthrone_oxy"/>
    <property type="match status" value="1"/>
</dbReference>
<sequence length="74" mass="7992">AGIQTFSIMIYTLACMIKTNNKLLAKNTAYKSGGDVKEEGAESTLELIKLWTRLNAGRATWTLVGMVAGMIAVL</sequence>